<feature type="transmembrane region" description="Helical" evidence="1">
    <location>
        <begin position="63"/>
        <end position="86"/>
    </location>
</feature>
<proteinExistence type="predicted"/>
<keyword evidence="4" id="KW-1185">Reference proteome</keyword>
<dbReference type="RefSeq" id="WP_038499927.1">
    <property type="nucleotide sequence ID" value="NZ_BCTH01000121.1"/>
</dbReference>
<dbReference type="OrthoDB" id="129627at2"/>
<dbReference type="EMBL" id="HG322949">
    <property type="protein sequence ID" value="CDG83763.1"/>
    <property type="molecule type" value="Genomic_DNA"/>
</dbReference>
<accession>W0V8T3</accession>
<dbReference type="eggNOG" id="COG4758">
    <property type="taxonomic scope" value="Bacteria"/>
</dbReference>
<keyword evidence="1" id="KW-0472">Membrane</keyword>
<feature type="transmembrane region" description="Helical" evidence="1">
    <location>
        <begin position="40"/>
        <end position="56"/>
    </location>
</feature>
<name>W0V8T3_9BURK</name>
<sequence>MKEKPQLESPGQIVLGVVVIGLGLLFLLDNLNLIDVRYAFRFWPTIIMLFGVLKIMQSRSTGAYIVGGALVLFGLALTLKYLGLIYISWKTLWPLLLIALGFSIVLRSLRGRRRTRRAAQGGVAGAPVSLDKLDKKAADDDSEVEVTAILGGYVRRIGAQDFRGGEVTAILGGCELDLRNAAIRGEAVLNVFVMCGGITIKVPPDWSVVLQGTPILGGFDEKTIVPPDASQRLIVRGYAIMGGLEVRN</sequence>
<gene>
    <name evidence="3" type="ORF">GJA_3140</name>
</gene>
<dbReference type="PANTHER" id="PTHR40763">
    <property type="entry name" value="MEMBRANE PROTEIN-RELATED"/>
    <property type="match status" value="1"/>
</dbReference>
<evidence type="ECO:0000313" key="4">
    <source>
        <dbReference type="Proteomes" id="UP000027604"/>
    </source>
</evidence>
<evidence type="ECO:0000256" key="1">
    <source>
        <dbReference type="SAM" id="Phobius"/>
    </source>
</evidence>
<organism evidence="3 4">
    <name type="scientific">Janthinobacterium agaricidamnosum NBRC 102515 = DSM 9628</name>
    <dbReference type="NCBI Taxonomy" id="1349767"/>
    <lineage>
        <taxon>Bacteria</taxon>
        <taxon>Pseudomonadati</taxon>
        <taxon>Pseudomonadota</taxon>
        <taxon>Betaproteobacteria</taxon>
        <taxon>Burkholderiales</taxon>
        <taxon>Oxalobacteraceae</taxon>
        <taxon>Janthinobacterium</taxon>
    </lineage>
</organism>
<protein>
    <recommendedName>
        <fullName evidence="2">LiaF transmembrane domain-containing protein</fullName>
    </recommendedName>
</protein>
<dbReference type="STRING" id="1349767.GJA_3140"/>
<evidence type="ECO:0000259" key="2">
    <source>
        <dbReference type="Pfam" id="PF22570"/>
    </source>
</evidence>
<dbReference type="Proteomes" id="UP000027604">
    <property type="component" value="Chromosome I"/>
</dbReference>
<dbReference type="PANTHER" id="PTHR40763:SF5">
    <property type="entry name" value="MEMBRANE PROTEIN"/>
    <property type="match status" value="1"/>
</dbReference>
<feature type="transmembrane region" description="Helical" evidence="1">
    <location>
        <begin position="12"/>
        <end position="28"/>
    </location>
</feature>
<dbReference type="AlphaFoldDB" id="W0V8T3"/>
<keyword evidence="1" id="KW-1133">Transmembrane helix</keyword>
<feature type="domain" description="LiaF transmembrane" evidence="2">
    <location>
        <begin position="14"/>
        <end position="111"/>
    </location>
</feature>
<evidence type="ECO:0000313" key="3">
    <source>
        <dbReference type="EMBL" id="CDG83763.1"/>
    </source>
</evidence>
<keyword evidence="1" id="KW-0812">Transmembrane</keyword>
<dbReference type="PATRIC" id="fig|1349767.4.peg.4941"/>
<reference evidence="3 4" key="1">
    <citation type="journal article" date="2015" name="Genome Announc.">
        <title>Genome Sequence of Mushroom Soft-Rot Pathogen Janthinobacterium agaricidamnosum.</title>
        <authorList>
            <person name="Graupner K."/>
            <person name="Lackner G."/>
            <person name="Hertweck C."/>
        </authorList>
    </citation>
    <scope>NUCLEOTIDE SEQUENCE [LARGE SCALE GENOMIC DNA]</scope>
    <source>
        <strain evidence="4">NBRC 102515 / DSM 9628</strain>
    </source>
</reference>
<dbReference type="HOGENOM" id="CLU_075538_1_0_4"/>
<feature type="transmembrane region" description="Helical" evidence="1">
    <location>
        <begin position="92"/>
        <end position="109"/>
    </location>
</feature>
<dbReference type="KEGG" id="jag:GJA_3140"/>
<dbReference type="Pfam" id="PF22570">
    <property type="entry name" value="LiaF-TM"/>
    <property type="match status" value="1"/>
</dbReference>
<dbReference type="InterPro" id="IPR054331">
    <property type="entry name" value="LiaF_TM"/>
</dbReference>